<dbReference type="SMART" id="SM00155">
    <property type="entry name" value="PLDc"/>
    <property type="match status" value="1"/>
</dbReference>
<comment type="caution">
    <text evidence="2">The sequence shown here is derived from an EMBL/GenBank/DDBJ whole genome shotgun (WGS) entry which is preliminary data.</text>
</comment>
<evidence type="ECO:0000313" key="2">
    <source>
        <dbReference type="EMBL" id="KYH25504.1"/>
    </source>
</evidence>
<keyword evidence="3" id="KW-1185">Reference proteome</keyword>
<evidence type="ECO:0000313" key="3">
    <source>
        <dbReference type="Proteomes" id="UP000075321"/>
    </source>
</evidence>
<evidence type="ECO:0000259" key="1">
    <source>
        <dbReference type="PROSITE" id="PS50035"/>
    </source>
</evidence>
<accession>A0A151AD26</accession>
<dbReference type="Proteomes" id="UP000075321">
    <property type="component" value="Unassembled WGS sequence"/>
</dbReference>
<dbReference type="Gene3D" id="3.30.870.10">
    <property type="entry name" value="Endonuclease Chain A"/>
    <property type="match status" value="1"/>
</dbReference>
<feature type="domain" description="PLD phosphodiesterase" evidence="1">
    <location>
        <begin position="42"/>
        <end position="69"/>
    </location>
</feature>
<dbReference type="PATRIC" id="fig|1008153.3.peg.2216"/>
<sequence length="133" mass="14710">MRILLDSSWYVEEENRELVRWIEDQAENGNLPIEARLAESDAFAKVHAKGVVVDDRTAMVGSINWNENSVENNREVALIVESRGISRHFTAVFDADWEGETKPSIPVGIGLGVAFAVGSAVLIGSRLLRFEGQ</sequence>
<dbReference type="AlphaFoldDB" id="A0A151AD26"/>
<dbReference type="Pfam" id="PF13091">
    <property type="entry name" value="PLDc_2"/>
    <property type="match status" value="1"/>
</dbReference>
<dbReference type="GO" id="GO:0003824">
    <property type="term" value="F:catalytic activity"/>
    <property type="evidence" value="ECO:0007669"/>
    <property type="project" value="InterPro"/>
</dbReference>
<dbReference type="SUPFAM" id="SSF56024">
    <property type="entry name" value="Phospholipase D/nuclease"/>
    <property type="match status" value="1"/>
</dbReference>
<protein>
    <submittedName>
        <fullName evidence="2">Cardiolipin synthase</fullName>
    </submittedName>
</protein>
<dbReference type="EMBL" id="LTAZ01000005">
    <property type="protein sequence ID" value="KYH25504.1"/>
    <property type="molecule type" value="Genomic_DNA"/>
</dbReference>
<reference evidence="2 3" key="1">
    <citation type="submission" date="2016-02" db="EMBL/GenBank/DDBJ databases">
        <title>Genome sequence of Halalkalicoccus paucihalophilus DSM 24557.</title>
        <authorList>
            <person name="Poehlein A."/>
            <person name="Daniel R."/>
        </authorList>
    </citation>
    <scope>NUCLEOTIDE SEQUENCE [LARGE SCALE GENOMIC DNA]</scope>
    <source>
        <strain evidence="2 3">DSM 24557</strain>
    </source>
</reference>
<organism evidence="2 3">
    <name type="scientific">Halalkalicoccus paucihalophilus</name>
    <dbReference type="NCBI Taxonomy" id="1008153"/>
    <lineage>
        <taxon>Archaea</taxon>
        <taxon>Methanobacteriati</taxon>
        <taxon>Methanobacteriota</taxon>
        <taxon>Stenosarchaea group</taxon>
        <taxon>Halobacteria</taxon>
        <taxon>Halobacteriales</taxon>
        <taxon>Halococcaceae</taxon>
        <taxon>Halalkalicoccus</taxon>
    </lineage>
</organism>
<name>A0A151AD26_9EURY</name>
<proteinExistence type="predicted"/>
<dbReference type="InterPro" id="IPR001736">
    <property type="entry name" value="PLipase_D/transphosphatidylase"/>
</dbReference>
<gene>
    <name evidence="2" type="primary">cls_1</name>
    <name evidence="2" type="ORF">HAPAU_21780</name>
</gene>
<dbReference type="PROSITE" id="PS50035">
    <property type="entry name" value="PLD"/>
    <property type="match status" value="1"/>
</dbReference>
<dbReference type="InterPro" id="IPR025202">
    <property type="entry name" value="PLD-like_dom"/>
</dbReference>